<dbReference type="Gene3D" id="3.60.40.10">
    <property type="entry name" value="PPM-type phosphatase domain"/>
    <property type="match status" value="1"/>
</dbReference>
<dbReference type="PROSITE" id="PS50110">
    <property type="entry name" value="RESPONSE_REGULATORY"/>
    <property type="match status" value="1"/>
</dbReference>
<dbReference type="EMBL" id="CP002545">
    <property type="protein sequence ID" value="ADY51941.1"/>
    <property type="molecule type" value="Genomic_DNA"/>
</dbReference>
<keyword evidence="2" id="KW-0597">Phosphoprotein</keyword>
<proteinExistence type="predicted"/>
<dbReference type="eggNOG" id="COG2208">
    <property type="taxonomic scope" value="Bacteria"/>
</dbReference>
<reference evidence="5" key="2">
    <citation type="submission" date="2011-02" db="EMBL/GenBank/DDBJ databases">
        <title>The complete genome of Pedobacter saltans DSM 12145.</title>
        <authorList>
            <consortium name="US DOE Joint Genome Institute (JGI-PGF)"/>
            <person name="Lucas S."/>
            <person name="Copeland A."/>
            <person name="Lapidus A."/>
            <person name="Bruce D."/>
            <person name="Goodwin L."/>
            <person name="Pitluck S."/>
            <person name="Kyrpides N."/>
            <person name="Mavromatis K."/>
            <person name="Pagani I."/>
            <person name="Ivanova N."/>
            <person name="Ovchinnikova G."/>
            <person name="Lu M."/>
            <person name="Detter J.C."/>
            <person name="Han C."/>
            <person name="Land M."/>
            <person name="Hauser L."/>
            <person name="Markowitz V."/>
            <person name="Cheng J.-F."/>
            <person name="Hugenholtz P."/>
            <person name="Woyke T."/>
            <person name="Wu D."/>
            <person name="Tindall B."/>
            <person name="Pomrenke H.G."/>
            <person name="Brambilla E."/>
            <person name="Klenk H.-P."/>
            <person name="Eisen J.A."/>
        </authorList>
    </citation>
    <scope>NUCLEOTIDE SEQUENCE [LARGE SCALE GENOMIC DNA]</scope>
    <source>
        <strain evidence="5">ATCC 51119 / DSM 12145 / JCM 21818 / LMG 10337 / NBRC 100064 / NCIMB 13643</strain>
    </source>
</reference>
<evidence type="ECO:0000259" key="3">
    <source>
        <dbReference type="PROSITE" id="PS50110"/>
    </source>
</evidence>
<dbReference type="SUPFAM" id="SSF52172">
    <property type="entry name" value="CheY-like"/>
    <property type="match status" value="1"/>
</dbReference>
<accession>F0SEQ1</accession>
<dbReference type="OrthoDB" id="9763484at2"/>
<keyword evidence="5" id="KW-1185">Reference proteome</keyword>
<dbReference type="InterPro" id="IPR036457">
    <property type="entry name" value="PPM-type-like_dom_sf"/>
</dbReference>
<dbReference type="InterPro" id="IPR001932">
    <property type="entry name" value="PPM-type_phosphatase-like_dom"/>
</dbReference>
<dbReference type="GO" id="GO:0016791">
    <property type="term" value="F:phosphatase activity"/>
    <property type="evidence" value="ECO:0007669"/>
    <property type="project" value="TreeGrafter"/>
</dbReference>
<evidence type="ECO:0000256" key="2">
    <source>
        <dbReference type="PROSITE-ProRule" id="PRU00169"/>
    </source>
</evidence>
<feature type="modified residue" description="4-aspartylphosphate" evidence="2">
    <location>
        <position position="53"/>
    </location>
</feature>
<dbReference type="PANTHER" id="PTHR43156">
    <property type="entry name" value="STAGE II SPORULATION PROTEIN E-RELATED"/>
    <property type="match status" value="1"/>
</dbReference>
<organism evidence="4 5">
    <name type="scientific">Pseudopedobacter saltans (strain ATCC 51119 / DSM 12145 / JCM 21818 / CCUG 39354 / LMG 10337 / NBRC 100064 / NCIMB 13643)</name>
    <name type="common">Pedobacter saltans</name>
    <dbReference type="NCBI Taxonomy" id="762903"/>
    <lineage>
        <taxon>Bacteria</taxon>
        <taxon>Pseudomonadati</taxon>
        <taxon>Bacteroidota</taxon>
        <taxon>Sphingobacteriia</taxon>
        <taxon>Sphingobacteriales</taxon>
        <taxon>Sphingobacteriaceae</taxon>
        <taxon>Pseudopedobacter</taxon>
    </lineage>
</organism>
<dbReference type="InterPro" id="IPR052016">
    <property type="entry name" value="Bact_Sigma-Reg"/>
</dbReference>
<reference evidence="4 5" key="1">
    <citation type="journal article" date="2011" name="Stand. Genomic Sci.">
        <title>Complete genome sequence of the gliding, heparinolytic Pedobacter saltans type strain (113).</title>
        <authorList>
            <person name="Liolios K."/>
            <person name="Sikorski J."/>
            <person name="Lu M."/>
            <person name="Nolan M."/>
            <person name="Lapidus A."/>
            <person name="Lucas S."/>
            <person name="Hammon N."/>
            <person name="Deshpande S."/>
            <person name="Cheng J.F."/>
            <person name="Tapia R."/>
            <person name="Han C."/>
            <person name="Goodwin L."/>
            <person name="Pitluck S."/>
            <person name="Huntemann M."/>
            <person name="Ivanova N."/>
            <person name="Pagani I."/>
            <person name="Mavromatis K."/>
            <person name="Ovchinikova G."/>
            <person name="Pati A."/>
            <person name="Chen A."/>
            <person name="Palaniappan K."/>
            <person name="Land M."/>
            <person name="Hauser L."/>
            <person name="Brambilla E.M."/>
            <person name="Kotsyurbenko O."/>
            <person name="Rohde M."/>
            <person name="Tindall B.J."/>
            <person name="Abt B."/>
            <person name="Goker M."/>
            <person name="Detter J.C."/>
            <person name="Woyke T."/>
            <person name="Bristow J."/>
            <person name="Eisen J.A."/>
            <person name="Markowitz V."/>
            <person name="Hugenholtz P."/>
            <person name="Klenk H.P."/>
            <person name="Kyrpides N.C."/>
        </authorList>
    </citation>
    <scope>NUCLEOTIDE SEQUENCE [LARGE SCALE GENOMIC DNA]</scope>
    <source>
        <strain evidence="5">ATCC 51119 / DSM 12145 / JCM 21818 / LMG 10337 / NBRC 100064 / NCIMB 13643</strain>
    </source>
</reference>
<feature type="domain" description="Response regulatory" evidence="3">
    <location>
        <begin position="4"/>
        <end position="120"/>
    </location>
</feature>
<dbReference type="Pfam" id="PF07228">
    <property type="entry name" value="SpoIIE"/>
    <property type="match status" value="1"/>
</dbReference>
<evidence type="ECO:0000313" key="4">
    <source>
        <dbReference type="EMBL" id="ADY51941.1"/>
    </source>
</evidence>
<name>F0SEQ1_PSESL</name>
<dbReference type="InterPro" id="IPR001789">
    <property type="entry name" value="Sig_transdc_resp-reg_receiver"/>
</dbReference>
<dbReference type="RefSeq" id="WP_013632440.1">
    <property type="nucleotide sequence ID" value="NC_015177.1"/>
</dbReference>
<dbReference type="Proteomes" id="UP000000310">
    <property type="component" value="Chromosome"/>
</dbReference>
<dbReference type="STRING" id="762903.Pedsa_1375"/>
<dbReference type="AlphaFoldDB" id="F0SEQ1"/>
<protein>
    <submittedName>
        <fullName evidence="4">Response regulator receiver protein</fullName>
    </submittedName>
</protein>
<dbReference type="InterPro" id="IPR011006">
    <property type="entry name" value="CheY-like_superfamily"/>
</dbReference>
<dbReference type="eggNOG" id="COG0745">
    <property type="taxonomic scope" value="Bacteria"/>
</dbReference>
<dbReference type="PANTHER" id="PTHR43156:SF2">
    <property type="entry name" value="STAGE II SPORULATION PROTEIN E"/>
    <property type="match status" value="1"/>
</dbReference>
<dbReference type="SMART" id="SM00448">
    <property type="entry name" value="REC"/>
    <property type="match status" value="1"/>
</dbReference>
<dbReference type="Pfam" id="PF00072">
    <property type="entry name" value="Response_reg"/>
    <property type="match status" value="1"/>
</dbReference>
<keyword evidence="1" id="KW-0378">Hydrolase</keyword>
<dbReference type="SMART" id="SM00331">
    <property type="entry name" value="PP2C_SIG"/>
    <property type="match status" value="1"/>
</dbReference>
<dbReference type="Gene3D" id="3.40.50.2300">
    <property type="match status" value="1"/>
</dbReference>
<dbReference type="SUPFAM" id="SSF81606">
    <property type="entry name" value="PP2C-like"/>
    <property type="match status" value="1"/>
</dbReference>
<dbReference type="GO" id="GO:0000160">
    <property type="term" value="P:phosphorelay signal transduction system"/>
    <property type="evidence" value="ECO:0007669"/>
    <property type="project" value="InterPro"/>
</dbReference>
<sequence>MNNKILLVDDELFQLKLLENLLKSHGYSCKIATSVKQAMKILDNFVPDLIISDYSMPHIDGFVFREQVLQNENVKDVPFIFLTSFNDSELVQKGLDLSALDYIPKNIPPQQLISKIKNITKAVEEQHKKSLSELRKVAEKLNLKNVPKEAPELNHFEIAFHNQTFQNYPGGDFIDFIKVDERYTFVILGDVMGKKWGAWFFSFSFLSYIRSAIRICVFDGNLSLATILNKINQVVYHDDFFDDVFSTLSIVLIDDKEGKLSYSGAGDLPLLKYNAANKSLETFKSQGLLLGFFEDGNYEEQDIEIDKEDELFIVSDGMMDFEIDGKKKSDLNVLKNRLLSYKKQGLSLEEIKNLLFNEHKTQIDDCSFITFKRK</sequence>
<gene>
    <name evidence="4" type="ordered locus">Pedsa_1375</name>
</gene>
<dbReference type="KEGG" id="psn:Pedsa_1375"/>
<evidence type="ECO:0000256" key="1">
    <source>
        <dbReference type="ARBA" id="ARBA00022801"/>
    </source>
</evidence>
<dbReference type="HOGENOM" id="CLU_000445_43_7_10"/>
<evidence type="ECO:0000313" key="5">
    <source>
        <dbReference type="Proteomes" id="UP000000310"/>
    </source>
</evidence>